<gene>
    <name evidence="1" type="ORF">EWE74_14430</name>
</gene>
<dbReference type="AlphaFoldDB" id="A0A4Q6XU03"/>
<keyword evidence="2" id="KW-1185">Reference proteome</keyword>
<sequence length="205" mass="23214">MKRPTTQSHLLGDDAMMQYVEQIITEMKANEVLFPNPVPALNVVETALAAFRLSATEAAYRDTRAVKIRKAKRKALVYQLRELSKYVDTVAQKDVTIILAAGFVPSKEAESYAGYIPKATRLVAKPQEIGSSRIKLKVDRWEGARMYQFEFRKKGAETAWSVQLCSKSTCLLEELDQFAEYDFRVTYIGINPKPNYSDIVSSYVV</sequence>
<dbReference type="RefSeq" id="WP_130142215.1">
    <property type="nucleotide sequence ID" value="NZ_SGIT01000002.1"/>
</dbReference>
<evidence type="ECO:0000313" key="1">
    <source>
        <dbReference type="EMBL" id="RZF60299.1"/>
    </source>
</evidence>
<organism evidence="1 2">
    <name type="scientific">Sphingobacterium corticibacterium</name>
    <dbReference type="NCBI Taxonomy" id="2484746"/>
    <lineage>
        <taxon>Bacteria</taxon>
        <taxon>Pseudomonadati</taxon>
        <taxon>Bacteroidota</taxon>
        <taxon>Sphingobacteriia</taxon>
        <taxon>Sphingobacteriales</taxon>
        <taxon>Sphingobacteriaceae</taxon>
        <taxon>Sphingobacterium</taxon>
    </lineage>
</organism>
<accession>A0A4Q6XU03</accession>
<dbReference type="Proteomes" id="UP000292855">
    <property type="component" value="Unassembled WGS sequence"/>
</dbReference>
<evidence type="ECO:0008006" key="3">
    <source>
        <dbReference type="Google" id="ProtNLM"/>
    </source>
</evidence>
<proteinExistence type="predicted"/>
<protein>
    <recommendedName>
        <fullName evidence="3">Fibronectin type III domain-containing protein</fullName>
    </recommendedName>
</protein>
<comment type="caution">
    <text evidence="1">The sequence shown here is derived from an EMBL/GenBank/DDBJ whole genome shotgun (WGS) entry which is preliminary data.</text>
</comment>
<name>A0A4Q6XU03_9SPHI</name>
<reference evidence="1 2" key="1">
    <citation type="submission" date="2019-02" db="EMBL/GenBank/DDBJ databases">
        <authorList>
            <person name="Li Y."/>
        </authorList>
    </citation>
    <scope>NUCLEOTIDE SEQUENCE [LARGE SCALE GENOMIC DNA]</scope>
    <source>
        <strain evidence="1 2">30C10-4-7</strain>
    </source>
</reference>
<dbReference type="EMBL" id="SGIT01000002">
    <property type="protein sequence ID" value="RZF60299.1"/>
    <property type="molecule type" value="Genomic_DNA"/>
</dbReference>
<evidence type="ECO:0000313" key="2">
    <source>
        <dbReference type="Proteomes" id="UP000292855"/>
    </source>
</evidence>
<dbReference type="OrthoDB" id="703469at2"/>